<keyword evidence="2" id="KW-1185">Reference proteome</keyword>
<dbReference type="Proteomes" id="UP000503447">
    <property type="component" value="Chromosome"/>
</dbReference>
<name>A0A6M5YUF9_9BACT</name>
<gene>
    <name evidence="1" type="ORF">FTUN_5296</name>
</gene>
<accession>A0A6M5YUF9</accession>
<reference evidence="2" key="1">
    <citation type="submission" date="2020-05" db="EMBL/GenBank/DDBJ databases">
        <title>Frigoriglobus tundricola gen. nov., sp. nov., a psychrotolerant cellulolytic planctomycete of the family Gemmataceae with two divergent copies of 16S rRNA gene.</title>
        <authorList>
            <person name="Kulichevskaya I.S."/>
            <person name="Ivanova A.A."/>
            <person name="Naumoff D.G."/>
            <person name="Beletsky A.V."/>
            <person name="Rijpstra W.I.C."/>
            <person name="Sinninghe Damste J.S."/>
            <person name="Mardanov A.V."/>
            <person name="Ravin N.V."/>
            <person name="Dedysh S.N."/>
        </authorList>
    </citation>
    <scope>NUCLEOTIDE SEQUENCE [LARGE SCALE GENOMIC DNA]</scope>
    <source>
        <strain evidence="2">PL17</strain>
    </source>
</reference>
<organism evidence="1 2">
    <name type="scientific">Frigoriglobus tundricola</name>
    <dbReference type="NCBI Taxonomy" id="2774151"/>
    <lineage>
        <taxon>Bacteria</taxon>
        <taxon>Pseudomonadati</taxon>
        <taxon>Planctomycetota</taxon>
        <taxon>Planctomycetia</taxon>
        <taxon>Gemmatales</taxon>
        <taxon>Gemmataceae</taxon>
        <taxon>Frigoriglobus</taxon>
    </lineage>
</organism>
<dbReference type="KEGG" id="ftj:FTUN_5296"/>
<dbReference type="AlphaFoldDB" id="A0A6M5YUF9"/>
<protein>
    <submittedName>
        <fullName evidence="1">Uncharacterized protein</fullName>
    </submittedName>
</protein>
<evidence type="ECO:0000313" key="1">
    <source>
        <dbReference type="EMBL" id="QJW97718.1"/>
    </source>
</evidence>
<dbReference type="RefSeq" id="WP_171473037.1">
    <property type="nucleotide sequence ID" value="NZ_CP053452.2"/>
</dbReference>
<proteinExistence type="predicted"/>
<dbReference type="EMBL" id="CP053452">
    <property type="protein sequence ID" value="QJW97718.1"/>
    <property type="molecule type" value="Genomic_DNA"/>
</dbReference>
<sequence length="128" mass="14404">MQAVRLRQTHVPGVFWGDDGRLYEYVAGTETECCRCGRWVNAVFRWGDEKVCGAHVRVASRTRIRMTTTFALRVYRAGADGPPPGVVVRRGDEFAVAGPPVRCGRYDKFETPDGIGYVLVPRSRWAWA</sequence>
<evidence type="ECO:0000313" key="2">
    <source>
        <dbReference type="Proteomes" id="UP000503447"/>
    </source>
</evidence>